<dbReference type="Proteomes" id="UP000309038">
    <property type="component" value="Unassembled WGS sequence"/>
</dbReference>
<dbReference type="AlphaFoldDB" id="A0A4S4KAU4"/>
<comment type="caution">
    <text evidence="8">The sequence shown here is derived from an EMBL/GenBank/DDBJ whole genome shotgun (WGS) entry which is preliminary data.</text>
</comment>
<keyword evidence="3" id="KW-0285">Flavoprotein</keyword>
<evidence type="ECO:0000256" key="3">
    <source>
        <dbReference type="ARBA" id="ARBA00022630"/>
    </source>
</evidence>
<feature type="chain" id="PRO_5020993179" description="FAD/NAD(P)-binding domain-containing protein" evidence="7">
    <location>
        <begin position="20"/>
        <end position="542"/>
    </location>
</feature>
<keyword evidence="7" id="KW-0732">Signal</keyword>
<sequence>MSRVFQLAFLLLSLAVCLSTQHATRDAQTVLAAGPPHRNVTKSIAIVGAGSGGLAILKTLLDLPEEVRSSWEFALYEQHRDVGGLWLPDPNPPHPPALPETPLYPRLRTNTPHPTMTYPGFTFRPGTPLFPSHNYVQQYHADFAQQFNLSPYIHLNHTVLAAGWRGNNTHGEWVIDVEYDVGTKVLRRSFDHLIVANGHNHYPRIPHWPGEEDWLANSPPGFPQREILHSIFYRNPERYANQTVVIVGGGASGRDAALQIGPLAKTYQSLREGSVPPDGAQVTVKPPISHFTNTSVVFEDGTSLTSVDSLVLATGYEFRVPFLSQSPPESGIDFPVLEVAPSTTANSTTAQVLTSNLRYIFPLYEHIFSLSPAHPPTALAFVGLPVLIANCPSDRAQALLVAHAIADPTILPSRDGMFTALLRREDNMRQRGYDPYVYGHKMVGGDTEAQDYQNALVRYLKQHGKLPDDGKDYVESWRKASRVQSALLARGWTRIESEGEQQKWLEGVETEDEWADLMQRLAAWQEEWENEHGQGLDEYAAV</sequence>
<feature type="signal peptide" evidence="7">
    <location>
        <begin position="1"/>
        <end position="19"/>
    </location>
</feature>
<evidence type="ECO:0000313" key="8">
    <source>
        <dbReference type="EMBL" id="THG95091.1"/>
    </source>
</evidence>
<dbReference type="GO" id="GO:0050660">
    <property type="term" value="F:flavin adenine dinucleotide binding"/>
    <property type="evidence" value="ECO:0007669"/>
    <property type="project" value="InterPro"/>
</dbReference>
<gene>
    <name evidence="8" type="ORF">EW026_g6496</name>
</gene>
<keyword evidence="5" id="KW-0521">NADP</keyword>
<evidence type="ECO:0000256" key="6">
    <source>
        <dbReference type="ARBA" id="ARBA00023002"/>
    </source>
</evidence>
<dbReference type="Gene3D" id="3.50.50.60">
    <property type="entry name" value="FAD/NAD(P)-binding domain"/>
    <property type="match status" value="2"/>
</dbReference>
<dbReference type="InterPro" id="IPR000960">
    <property type="entry name" value="Flavin_mOase"/>
</dbReference>
<evidence type="ECO:0000256" key="7">
    <source>
        <dbReference type="SAM" id="SignalP"/>
    </source>
</evidence>
<evidence type="ECO:0000256" key="2">
    <source>
        <dbReference type="ARBA" id="ARBA00009183"/>
    </source>
</evidence>
<accession>A0A4S4KAU4</accession>
<protein>
    <recommendedName>
        <fullName evidence="10">FAD/NAD(P)-binding domain-containing protein</fullName>
    </recommendedName>
</protein>
<evidence type="ECO:0000256" key="5">
    <source>
        <dbReference type="ARBA" id="ARBA00022857"/>
    </source>
</evidence>
<evidence type="ECO:0008006" key="10">
    <source>
        <dbReference type="Google" id="ProtNLM"/>
    </source>
</evidence>
<dbReference type="EMBL" id="SGPJ01000359">
    <property type="protein sequence ID" value="THG95091.1"/>
    <property type="molecule type" value="Genomic_DNA"/>
</dbReference>
<evidence type="ECO:0000256" key="1">
    <source>
        <dbReference type="ARBA" id="ARBA00001974"/>
    </source>
</evidence>
<dbReference type="SUPFAM" id="SSF51905">
    <property type="entry name" value="FAD/NAD(P)-binding domain"/>
    <property type="match status" value="2"/>
</dbReference>
<dbReference type="GO" id="GO:0050661">
    <property type="term" value="F:NADP binding"/>
    <property type="evidence" value="ECO:0007669"/>
    <property type="project" value="InterPro"/>
</dbReference>
<reference evidence="8 9" key="1">
    <citation type="submission" date="2019-02" db="EMBL/GenBank/DDBJ databases">
        <title>Genome sequencing of the rare red list fungi Phlebia centrifuga.</title>
        <authorList>
            <person name="Buettner E."/>
            <person name="Kellner H."/>
        </authorList>
    </citation>
    <scope>NUCLEOTIDE SEQUENCE [LARGE SCALE GENOMIC DNA]</scope>
    <source>
        <strain evidence="8 9">DSM 108282</strain>
    </source>
</reference>
<dbReference type="Pfam" id="PF00743">
    <property type="entry name" value="FMO-like"/>
    <property type="match status" value="2"/>
</dbReference>
<dbReference type="InterPro" id="IPR036188">
    <property type="entry name" value="FAD/NAD-bd_sf"/>
</dbReference>
<dbReference type="InterPro" id="IPR050346">
    <property type="entry name" value="FMO-like"/>
</dbReference>
<keyword evidence="6" id="KW-0560">Oxidoreductase</keyword>
<evidence type="ECO:0000313" key="9">
    <source>
        <dbReference type="Proteomes" id="UP000309038"/>
    </source>
</evidence>
<dbReference type="GO" id="GO:0004499">
    <property type="term" value="F:N,N-dimethylaniline monooxygenase activity"/>
    <property type="evidence" value="ECO:0007669"/>
    <property type="project" value="InterPro"/>
</dbReference>
<name>A0A4S4KAU4_9APHY</name>
<dbReference type="InterPro" id="IPR020946">
    <property type="entry name" value="Flavin_mOase-like"/>
</dbReference>
<proteinExistence type="inferred from homology"/>
<organism evidence="8 9">
    <name type="scientific">Hermanssonia centrifuga</name>
    <dbReference type="NCBI Taxonomy" id="98765"/>
    <lineage>
        <taxon>Eukaryota</taxon>
        <taxon>Fungi</taxon>
        <taxon>Dikarya</taxon>
        <taxon>Basidiomycota</taxon>
        <taxon>Agaricomycotina</taxon>
        <taxon>Agaricomycetes</taxon>
        <taxon>Polyporales</taxon>
        <taxon>Meruliaceae</taxon>
        <taxon>Hermanssonia</taxon>
    </lineage>
</organism>
<comment type="cofactor">
    <cofactor evidence="1">
        <name>FAD</name>
        <dbReference type="ChEBI" id="CHEBI:57692"/>
    </cofactor>
</comment>
<dbReference type="FunFam" id="3.50.50.60:FF:000023">
    <property type="entry name" value="Dimethylaniline monooxygenase [N-oxide-forming]"/>
    <property type="match status" value="1"/>
</dbReference>
<keyword evidence="4" id="KW-0274">FAD</keyword>
<dbReference type="PANTHER" id="PTHR23023">
    <property type="entry name" value="DIMETHYLANILINE MONOOXYGENASE"/>
    <property type="match status" value="1"/>
</dbReference>
<comment type="similarity">
    <text evidence="2">Belongs to the FMO family.</text>
</comment>
<keyword evidence="9" id="KW-1185">Reference proteome</keyword>
<dbReference type="PRINTS" id="PR00370">
    <property type="entry name" value="FMOXYGENASE"/>
</dbReference>
<evidence type="ECO:0000256" key="4">
    <source>
        <dbReference type="ARBA" id="ARBA00022827"/>
    </source>
</evidence>